<evidence type="ECO:0000313" key="5">
    <source>
        <dbReference type="EMBL" id="NJC70461.1"/>
    </source>
</evidence>
<evidence type="ECO:0000256" key="1">
    <source>
        <dbReference type="ARBA" id="ARBA00022729"/>
    </source>
</evidence>
<name>A0ABX0XWQ0_9ACTN</name>
<dbReference type="InterPro" id="IPR001638">
    <property type="entry name" value="Solute-binding_3/MltF_N"/>
</dbReference>
<keyword evidence="6" id="KW-1185">Reference proteome</keyword>
<evidence type="ECO:0000256" key="2">
    <source>
        <dbReference type="SAM" id="MobiDB-lite"/>
    </source>
</evidence>
<feature type="region of interest" description="Disordered" evidence="2">
    <location>
        <begin position="300"/>
        <end position="321"/>
    </location>
</feature>
<dbReference type="CDD" id="cd01004">
    <property type="entry name" value="PBP2_MidA_like"/>
    <property type="match status" value="1"/>
</dbReference>
<dbReference type="Pfam" id="PF00497">
    <property type="entry name" value="SBP_bac_3"/>
    <property type="match status" value="1"/>
</dbReference>
<dbReference type="PANTHER" id="PTHR35936">
    <property type="entry name" value="MEMBRANE-BOUND LYTIC MUREIN TRANSGLYCOSYLASE F"/>
    <property type="match status" value="1"/>
</dbReference>
<dbReference type="SMART" id="SM00062">
    <property type="entry name" value="PBPb"/>
    <property type="match status" value="1"/>
</dbReference>
<dbReference type="Proteomes" id="UP000722989">
    <property type="component" value="Unassembled WGS sequence"/>
</dbReference>
<protein>
    <submittedName>
        <fullName evidence="5">ABC transporter substrate-binding protein</fullName>
    </submittedName>
</protein>
<organism evidence="5 6">
    <name type="scientific">Planosporangium thailandense</name>
    <dbReference type="NCBI Taxonomy" id="765197"/>
    <lineage>
        <taxon>Bacteria</taxon>
        <taxon>Bacillati</taxon>
        <taxon>Actinomycetota</taxon>
        <taxon>Actinomycetes</taxon>
        <taxon>Micromonosporales</taxon>
        <taxon>Micromonosporaceae</taxon>
        <taxon>Planosporangium</taxon>
    </lineage>
</organism>
<reference evidence="5 6" key="1">
    <citation type="submission" date="2020-03" db="EMBL/GenBank/DDBJ databases">
        <title>WGS of the type strain of Planosporangium spp.</title>
        <authorList>
            <person name="Thawai C."/>
        </authorList>
    </citation>
    <scope>NUCLEOTIDE SEQUENCE [LARGE SCALE GENOMIC DNA]</scope>
    <source>
        <strain evidence="5 6">TBRC 5610</strain>
    </source>
</reference>
<dbReference type="Gene3D" id="3.40.190.10">
    <property type="entry name" value="Periplasmic binding protein-like II"/>
    <property type="match status" value="2"/>
</dbReference>
<dbReference type="RefSeq" id="WP_167925345.1">
    <property type="nucleotide sequence ID" value="NZ_JAATVY010000006.1"/>
</dbReference>
<feature type="chain" id="PRO_5045932222" evidence="3">
    <location>
        <begin position="27"/>
        <end position="321"/>
    </location>
</feature>
<feature type="domain" description="Solute-binding protein family 3/N-terminal" evidence="4">
    <location>
        <begin position="68"/>
        <end position="297"/>
    </location>
</feature>
<proteinExistence type="predicted"/>
<comment type="caution">
    <text evidence="5">The sequence shown here is derived from an EMBL/GenBank/DDBJ whole genome shotgun (WGS) entry which is preliminary data.</text>
</comment>
<dbReference type="SUPFAM" id="SSF53850">
    <property type="entry name" value="Periplasmic binding protein-like II"/>
    <property type="match status" value="1"/>
</dbReference>
<evidence type="ECO:0000256" key="3">
    <source>
        <dbReference type="SAM" id="SignalP"/>
    </source>
</evidence>
<dbReference type="PANTHER" id="PTHR35936:SF17">
    <property type="entry name" value="ARGININE-BINDING EXTRACELLULAR PROTEIN ARTP"/>
    <property type="match status" value="1"/>
</dbReference>
<sequence>MFLTTTPGKRAAVGLTAAAAMALSLAACGSKSDSDSGSSGTGSSAAPSVSVDKALADKVPAAIKADGKILVGSDTTYAPSEFLADDGKTAEGFDVDLFGAVAAKLGLKAEFQTATFGDIIPGVTESGKYEIGVSSFTVNPERLAQANMVTYYSAGTQWATKKGNPAGIKPDDACGKKIAVQKDTVQVDDIGARSKKCTEAGKPAITVDPYPGQDTATNAVVTGKDDAMLADSPVIAYAVKQTNGQLETLGEIYDSAPYGYAIKKDQTAFAEAVRDAVKALIADGTYKKILEKWGVQAGAIDNPELNPSQGGDASPSASPSA</sequence>
<feature type="signal peptide" evidence="3">
    <location>
        <begin position="1"/>
        <end position="26"/>
    </location>
</feature>
<evidence type="ECO:0000313" key="6">
    <source>
        <dbReference type="Proteomes" id="UP000722989"/>
    </source>
</evidence>
<evidence type="ECO:0000259" key="4">
    <source>
        <dbReference type="SMART" id="SM00062"/>
    </source>
</evidence>
<accession>A0ABX0XWQ0</accession>
<gene>
    <name evidence="5" type="ORF">HC031_12165</name>
</gene>
<dbReference type="EMBL" id="JAATVY010000006">
    <property type="protein sequence ID" value="NJC70461.1"/>
    <property type="molecule type" value="Genomic_DNA"/>
</dbReference>
<keyword evidence="1 3" id="KW-0732">Signal</keyword>